<feature type="region of interest" description="Disordered" evidence="1">
    <location>
        <begin position="1"/>
        <end position="37"/>
    </location>
</feature>
<dbReference type="RefSeq" id="WP_052402874.1">
    <property type="nucleotide sequence ID" value="NZ_CAAGSM010000001.1"/>
</dbReference>
<evidence type="ECO:0000256" key="1">
    <source>
        <dbReference type="SAM" id="MobiDB-lite"/>
    </source>
</evidence>
<dbReference type="GO" id="GO:0016491">
    <property type="term" value="F:oxidoreductase activity"/>
    <property type="evidence" value="ECO:0007669"/>
    <property type="project" value="UniProtKB-ARBA"/>
</dbReference>
<sequence length="682" mass="76109">MHLKKADSQMHKSPSKKGNKSNKGSREKKKGFRKPAGQENPRIFWCKECNVPLLKPECGSCDGEILEVKLSGSGDIRFCSPYERGVLGDLLLSEYGCDPIGEHLVLLNKIPGDDKTDEVIVDGLKVGVLFYDMHVMAYRFELSATGAQLLHSVTDSRTVVLKKTRSHLNGKKVQAELLDHFSNDIKKGDPVIVVSGNLVGSGIALCNSEDMGQAEGPVIRVRKILANTMMLSPKISVMDDAIKANLPHLRQLGKNAMNTIKGIANQKDYRKLPVHVSFSGGKDSLVVLDLTLSALKSRDVSAFFLNTGIEFPETVDFVHDHCEKRGIELIEEKAENAFWDNLESFGPPAKDFRWCCKVCKLAPAGRVIDRCTEGGGVCLTIDGKRKHESFSRANIAASEKNPFVPDQLNIFPIRDWRAIEVWLYIHWRGLEYNPLYDRGFERVGCYLCPAELSAEYERLHEIHPSLYGRWNDYLLKWARSRGLSDEYVRHGLWRWKELPPKMVNLAKDLGIETEQVRKDEDFAIILTSGFSPCREGGYTVEAAVSGVLLSEAAAVLNILGTTVLSEDLGMLLVRTGSDSIKFFSSGSLKVTARTEDDAREYLKRTAEQLMRINKCTECGICLKVCPVNAITLGSEKGKLFISDDCIRCGRCTDACVVLKYSDRLLSDILNMDGRSARRTSFE</sequence>
<reference evidence="3 4" key="1">
    <citation type="submission" date="2014-09" db="EMBL/GenBank/DDBJ databases">
        <title>Draft genome sequence of an obligately methylotrophic methanogen, Methanococcoides methylutens, isolated from marine sediment.</title>
        <authorList>
            <person name="Guan Y."/>
            <person name="Ngugi D.K."/>
            <person name="Blom J."/>
            <person name="Ali S."/>
            <person name="Ferry J.G."/>
            <person name="Stingl U."/>
        </authorList>
    </citation>
    <scope>NUCLEOTIDE SEQUENCE [LARGE SCALE GENOMIC DNA]</scope>
    <source>
        <strain evidence="3 4">DSM 2657</strain>
    </source>
</reference>
<dbReference type="GO" id="GO:0003723">
    <property type="term" value="F:RNA binding"/>
    <property type="evidence" value="ECO:0007669"/>
    <property type="project" value="InterPro"/>
</dbReference>
<proteinExistence type="predicted"/>
<dbReference type="InterPro" id="IPR017896">
    <property type="entry name" value="4Fe4S_Fe-S-bd"/>
</dbReference>
<dbReference type="SUPFAM" id="SSF54862">
    <property type="entry name" value="4Fe-4S ferredoxins"/>
    <property type="match status" value="1"/>
</dbReference>
<evidence type="ECO:0000313" key="3">
    <source>
        <dbReference type="EMBL" id="KGK98103.1"/>
    </source>
</evidence>
<protein>
    <submittedName>
        <fullName evidence="3">Phosphoadenosine phosphosulfate reductase</fullName>
    </submittedName>
</protein>
<dbReference type="InterPro" id="IPR014729">
    <property type="entry name" value="Rossmann-like_a/b/a_fold"/>
</dbReference>
<dbReference type="OrthoDB" id="5817at2157"/>
<evidence type="ECO:0000259" key="2">
    <source>
        <dbReference type="PROSITE" id="PS51379"/>
    </source>
</evidence>
<dbReference type="PANTHER" id="PTHR43196">
    <property type="entry name" value="SULFATE ADENYLYLTRANSFERASE SUBUNIT 2"/>
    <property type="match status" value="1"/>
</dbReference>
<dbReference type="InterPro" id="IPR002500">
    <property type="entry name" value="PAPS_reduct_dom"/>
</dbReference>
<feature type="domain" description="4Fe-4S ferredoxin-type" evidence="2">
    <location>
        <begin position="637"/>
        <end position="663"/>
    </location>
</feature>
<comment type="caution">
    <text evidence="3">The sequence shown here is derived from an EMBL/GenBank/DDBJ whole genome shotgun (WGS) entry which is preliminary data.</text>
</comment>
<dbReference type="SUPFAM" id="SSF52402">
    <property type="entry name" value="Adenine nucleotide alpha hydrolases-like"/>
    <property type="match status" value="1"/>
</dbReference>
<dbReference type="EMBL" id="JRHO01000014">
    <property type="protein sequence ID" value="KGK98103.1"/>
    <property type="molecule type" value="Genomic_DNA"/>
</dbReference>
<dbReference type="NCBIfam" id="NF010366">
    <property type="entry name" value="PRK13795.1-1"/>
    <property type="match status" value="1"/>
</dbReference>
<dbReference type="InterPro" id="IPR050128">
    <property type="entry name" value="Sulfate_adenylyltrnsfr_sub2"/>
</dbReference>
<dbReference type="InterPro" id="IPR017900">
    <property type="entry name" value="4Fe4S_Fe_S_CS"/>
</dbReference>
<dbReference type="PROSITE" id="PS51379">
    <property type="entry name" value="4FE4S_FER_2"/>
    <property type="match status" value="2"/>
</dbReference>
<organism evidence="3 4">
    <name type="scientific">Methanococcoides methylutens</name>
    <dbReference type="NCBI Taxonomy" id="2226"/>
    <lineage>
        <taxon>Archaea</taxon>
        <taxon>Methanobacteriati</taxon>
        <taxon>Methanobacteriota</taxon>
        <taxon>Stenosarchaea group</taxon>
        <taxon>Methanomicrobia</taxon>
        <taxon>Methanosarcinales</taxon>
        <taxon>Methanosarcinaceae</taxon>
        <taxon>Methanococcoides</taxon>
    </lineage>
</organism>
<dbReference type="PROSITE" id="PS00198">
    <property type="entry name" value="4FE4S_FER_1"/>
    <property type="match status" value="1"/>
</dbReference>
<accession>A0A099T1U6</accession>
<dbReference type="Gene3D" id="3.40.50.620">
    <property type="entry name" value="HUPs"/>
    <property type="match status" value="1"/>
</dbReference>
<name>A0A099T1U6_METMT</name>
<keyword evidence="4" id="KW-1185">Reference proteome</keyword>
<dbReference type="PANTHER" id="PTHR43196:SF2">
    <property type="entry name" value="PHOSPHOADENOSINE PHOSPHOSULFATE REDUCTASE"/>
    <property type="match status" value="1"/>
</dbReference>
<dbReference type="InterPro" id="IPR015947">
    <property type="entry name" value="PUA-like_sf"/>
</dbReference>
<dbReference type="Proteomes" id="UP000029859">
    <property type="component" value="Unassembled WGS sequence"/>
</dbReference>
<feature type="domain" description="4Fe-4S ferredoxin-type" evidence="2">
    <location>
        <begin position="606"/>
        <end position="635"/>
    </location>
</feature>
<dbReference type="Pfam" id="PF01507">
    <property type="entry name" value="PAPS_reduct"/>
    <property type="match status" value="1"/>
</dbReference>
<dbReference type="AlphaFoldDB" id="A0A099T1U6"/>
<dbReference type="PROSITE" id="PS50890">
    <property type="entry name" value="PUA"/>
    <property type="match status" value="1"/>
</dbReference>
<dbReference type="CDD" id="cd23947">
    <property type="entry name" value="PAPS_reductase-like_YbdN"/>
    <property type="match status" value="1"/>
</dbReference>
<evidence type="ECO:0000313" key="4">
    <source>
        <dbReference type="Proteomes" id="UP000029859"/>
    </source>
</evidence>
<dbReference type="Gene3D" id="3.30.70.20">
    <property type="match status" value="1"/>
</dbReference>
<gene>
    <name evidence="3" type="ORF">LI82_10230</name>
</gene>
<feature type="compositionally biased region" description="Basic and acidic residues" evidence="1">
    <location>
        <begin position="1"/>
        <end position="10"/>
    </location>
</feature>
<dbReference type="Pfam" id="PF12838">
    <property type="entry name" value="Fer4_7"/>
    <property type="match status" value="1"/>
</dbReference>
<dbReference type="SUPFAM" id="SSF88697">
    <property type="entry name" value="PUA domain-like"/>
    <property type="match status" value="1"/>
</dbReference>
<dbReference type="InterPro" id="IPR036974">
    <property type="entry name" value="PUA_sf"/>
</dbReference>
<dbReference type="Gene3D" id="2.30.130.10">
    <property type="entry name" value="PUA domain"/>
    <property type="match status" value="1"/>
</dbReference>